<sequence length="66" mass="7100">MRETIEGVAEHNDIGNDLGHACADHANEGAESIRLGHSHALDSLESRGRGNDRGDVDEARYAAVFL</sequence>
<proteinExistence type="predicted"/>
<organism evidence="1">
    <name type="scientific">freshwater metagenome</name>
    <dbReference type="NCBI Taxonomy" id="449393"/>
    <lineage>
        <taxon>unclassified sequences</taxon>
        <taxon>metagenomes</taxon>
        <taxon>ecological metagenomes</taxon>
    </lineage>
</organism>
<dbReference type="EMBL" id="CAFBND010000161">
    <property type="protein sequence ID" value="CAB4961380.1"/>
    <property type="molecule type" value="Genomic_DNA"/>
</dbReference>
<protein>
    <submittedName>
        <fullName evidence="1">Unannotated protein</fullName>
    </submittedName>
</protein>
<accession>A0A6J7L022</accession>
<name>A0A6J7L022_9ZZZZ</name>
<reference evidence="1" key="1">
    <citation type="submission" date="2020-05" db="EMBL/GenBank/DDBJ databases">
        <authorList>
            <person name="Chiriac C."/>
            <person name="Salcher M."/>
            <person name="Ghai R."/>
            <person name="Kavagutti S V."/>
        </authorList>
    </citation>
    <scope>NUCLEOTIDE SEQUENCE</scope>
</reference>
<dbReference type="AlphaFoldDB" id="A0A6J7L022"/>
<gene>
    <name evidence="1" type="ORF">UFOPK3752_02300</name>
</gene>
<evidence type="ECO:0000313" key="1">
    <source>
        <dbReference type="EMBL" id="CAB4961380.1"/>
    </source>
</evidence>